<reference evidence="1" key="1">
    <citation type="journal article" date="2012" name="PLoS ONE">
        <title>Gene sets for utilization of primary and secondary nutrition supplies in the distal gut of endangered iberian lynx.</title>
        <authorList>
            <person name="Alcaide M."/>
            <person name="Messina E."/>
            <person name="Richter M."/>
            <person name="Bargiela R."/>
            <person name="Peplies J."/>
            <person name="Huws S.A."/>
            <person name="Newbold C.J."/>
            <person name="Golyshin P.N."/>
            <person name="Simon M.A."/>
            <person name="Lopez G."/>
            <person name="Yakimov M.M."/>
            <person name="Ferrer M."/>
        </authorList>
    </citation>
    <scope>NUCLEOTIDE SEQUENCE</scope>
</reference>
<accession>J9G4N1</accession>
<evidence type="ECO:0000313" key="1">
    <source>
        <dbReference type="EMBL" id="EJW96772.1"/>
    </source>
</evidence>
<name>J9G4N1_9ZZZZ</name>
<sequence length="36" mass="4042">MRASRNARMQSIMPMVSEPVSPMNIFLCFSGLPKTL</sequence>
<dbReference type="AlphaFoldDB" id="J9G4N1"/>
<protein>
    <submittedName>
        <fullName evidence="1">Uncharacterized protein</fullName>
    </submittedName>
</protein>
<organism evidence="1">
    <name type="scientific">gut metagenome</name>
    <dbReference type="NCBI Taxonomy" id="749906"/>
    <lineage>
        <taxon>unclassified sequences</taxon>
        <taxon>metagenomes</taxon>
        <taxon>organismal metagenomes</taxon>
    </lineage>
</organism>
<dbReference type="EMBL" id="AMCI01005113">
    <property type="protein sequence ID" value="EJW96772.1"/>
    <property type="molecule type" value="Genomic_DNA"/>
</dbReference>
<gene>
    <name evidence="1" type="ORF">EVA_15123</name>
</gene>
<proteinExistence type="predicted"/>
<comment type="caution">
    <text evidence="1">The sequence shown here is derived from an EMBL/GenBank/DDBJ whole genome shotgun (WGS) entry which is preliminary data.</text>
</comment>